<feature type="transmembrane region" description="Helical" evidence="5">
    <location>
        <begin position="65"/>
        <end position="89"/>
    </location>
</feature>
<evidence type="ECO:0000256" key="5">
    <source>
        <dbReference type="SAM" id="Phobius"/>
    </source>
</evidence>
<dbReference type="EC" id="1.-.-.-" evidence="7"/>
<dbReference type="InterPro" id="IPR050307">
    <property type="entry name" value="Sterol_Desaturase_Related"/>
</dbReference>
<keyword evidence="7" id="KW-0560">Oxidoreductase</keyword>
<comment type="subcellular location">
    <subcellularLocation>
        <location evidence="1">Membrane</location>
    </subcellularLocation>
</comment>
<evidence type="ECO:0000256" key="3">
    <source>
        <dbReference type="ARBA" id="ARBA00022989"/>
    </source>
</evidence>
<sequence length="275" mass="32017">MIPYTLSQPDIFGIMVGVMFGMVVVRFLAVAGVFAAFAALARRTFWSQRWVNLRPYKKHQFCQELAWSLLTSGIFALTGAITAVLWQWGYTAVYVEIGGWGYVYFGLSLLIALLVHETYYYWLHRWMHHPKIYPWMHKVHHQSITTSAWTAFSFHPLEALAQAIFLPILVLFLPLHPYAIVILLTVMTFSSVINHLNLELYPAHFNRHWLGRFLIGATHHSLHHSQFRYNFGLYFTVWDHLMGTESQAYHPLFDEKTQTMNSLGLEMNRSQLDSH</sequence>
<dbReference type="GO" id="GO:0016020">
    <property type="term" value="C:membrane"/>
    <property type="evidence" value="ECO:0007669"/>
    <property type="project" value="UniProtKB-SubCell"/>
</dbReference>
<reference evidence="8" key="1">
    <citation type="submission" date="2023-07" db="EMBL/GenBank/DDBJ databases">
        <authorList>
            <person name="Luz R."/>
            <person name="Cordeiro R."/>
            <person name="Fonseca A."/>
            <person name="Goncalves V."/>
        </authorList>
    </citation>
    <scope>NUCLEOTIDE SEQUENCE [LARGE SCALE GENOMIC DNA]</scope>
    <source>
        <strain evidence="8">BACA0444</strain>
    </source>
</reference>
<evidence type="ECO:0000313" key="8">
    <source>
        <dbReference type="Proteomes" id="UP001268256"/>
    </source>
</evidence>
<dbReference type="GO" id="GO:0016491">
    <property type="term" value="F:oxidoreductase activity"/>
    <property type="evidence" value="ECO:0007669"/>
    <property type="project" value="UniProtKB-KW"/>
</dbReference>
<dbReference type="PANTHER" id="PTHR11863">
    <property type="entry name" value="STEROL DESATURASE"/>
    <property type="match status" value="1"/>
</dbReference>
<gene>
    <name evidence="7" type="ORF">RIF25_06010</name>
</gene>
<protein>
    <submittedName>
        <fullName evidence="7">Sterol desaturase family protein</fullName>
        <ecNumber evidence="7">1.-.-.-</ecNumber>
    </submittedName>
</protein>
<comment type="caution">
    <text evidence="7">The sequence shown here is derived from an EMBL/GenBank/DDBJ whole genome shotgun (WGS) entry which is preliminary data.</text>
</comment>
<feature type="transmembrane region" description="Helical" evidence="5">
    <location>
        <begin position="12"/>
        <end position="40"/>
    </location>
</feature>
<keyword evidence="8" id="KW-1185">Reference proteome</keyword>
<dbReference type="InterPro" id="IPR006694">
    <property type="entry name" value="Fatty_acid_hydroxylase"/>
</dbReference>
<proteinExistence type="predicted"/>
<keyword evidence="4 5" id="KW-0472">Membrane</keyword>
<dbReference type="RefSeq" id="WP_322877636.1">
    <property type="nucleotide sequence ID" value="NZ_JAVMIP010000003.1"/>
</dbReference>
<dbReference type="EMBL" id="JAVMIP010000003">
    <property type="protein sequence ID" value="MDS3860359.1"/>
    <property type="molecule type" value="Genomic_DNA"/>
</dbReference>
<dbReference type="Pfam" id="PF04116">
    <property type="entry name" value="FA_hydroxylase"/>
    <property type="match status" value="1"/>
</dbReference>
<evidence type="ECO:0000256" key="4">
    <source>
        <dbReference type="ARBA" id="ARBA00023136"/>
    </source>
</evidence>
<organism evidence="7 8">
    <name type="scientific">Pseudocalidococcus azoricus BACA0444</name>
    <dbReference type="NCBI Taxonomy" id="2918990"/>
    <lineage>
        <taxon>Bacteria</taxon>
        <taxon>Bacillati</taxon>
        <taxon>Cyanobacteriota</taxon>
        <taxon>Cyanophyceae</taxon>
        <taxon>Acaryochloridales</taxon>
        <taxon>Thermosynechococcaceae</taxon>
        <taxon>Pseudocalidococcus</taxon>
        <taxon>Pseudocalidococcus azoricus</taxon>
    </lineage>
</organism>
<feature type="domain" description="Fatty acid hydroxylase" evidence="6">
    <location>
        <begin position="110"/>
        <end position="244"/>
    </location>
</feature>
<feature type="transmembrane region" description="Helical" evidence="5">
    <location>
        <begin position="101"/>
        <end position="123"/>
    </location>
</feature>
<dbReference type="GO" id="GO:0005506">
    <property type="term" value="F:iron ion binding"/>
    <property type="evidence" value="ECO:0007669"/>
    <property type="project" value="InterPro"/>
</dbReference>
<accession>A0AAE4FQD3</accession>
<dbReference type="AlphaFoldDB" id="A0AAE4FQD3"/>
<evidence type="ECO:0000256" key="2">
    <source>
        <dbReference type="ARBA" id="ARBA00022692"/>
    </source>
</evidence>
<keyword evidence="2 5" id="KW-0812">Transmembrane</keyword>
<name>A0AAE4FQD3_9CYAN</name>
<evidence type="ECO:0000256" key="1">
    <source>
        <dbReference type="ARBA" id="ARBA00004370"/>
    </source>
</evidence>
<dbReference type="Proteomes" id="UP001268256">
    <property type="component" value="Unassembled WGS sequence"/>
</dbReference>
<keyword evidence="3 5" id="KW-1133">Transmembrane helix</keyword>
<dbReference type="GO" id="GO:0008610">
    <property type="term" value="P:lipid biosynthetic process"/>
    <property type="evidence" value="ECO:0007669"/>
    <property type="project" value="InterPro"/>
</dbReference>
<evidence type="ECO:0000313" key="7">
    <source>
        <dbReference type="EMBL" id="MDS3860359.1"/>
    </source>
</evidence>
<evidence type="ECO:0000259" key="6">
    <source>
        <dbReference type="Pfam" id="PF04116"/>
    </source>
</evidence>